<feature type="transmembrane region" description="Helical" evidence="10">
    <location>
        <begin position="58"/>
        <end position="78"/>
    </location>
</feature>
<evidence type="ECO:0000256" key="8">
    <source>
        <dbReference type="ARBA" id="ARBA00022989"/>
    </source>
</evidence>
<feature type="transmembrane region" description="Helical" evidence="10">
    <location>
        <begin position="392"/>
        <end position="416"/>
    </location>
</feature>
<keyword evidence="6 10" id="KW-0812">Transmembrane</keyword>
<evidence type="ECO:0000256" key="4">
    <source>
        <dbReference type="ARBA" id="ARBA00022448"/>
    </source>
</evidence>
<keyword evidence="9 10" id="KW-0472">Membrane</keyword>
<comment type="caution">
    <text evidence="12">The sequence shown here is derived from an EMBL/GenBank/DDBJ whole genome shotgun (WGS) entry which is preliminary data.</text>
</comment>
<evidence type="ECO:0000256" key="3">
    <source>
        <dbReference type="ARBA" id="ARBA00009843"/>
    </source>
</evidence>
<dbReference type="PANTHER" id="PTHR43302">
    <property type="entry name" value="TRANSPORTER ARSB-RELATED"/>
    <property type="match status" value="1"/>
</dbReference>
<feature type="transmembrane region" description="Helical" evidence="10">
    <location>
        <begin position="166"/>
        <end position="189"/>
    </location>
</feature>
<evidence type="ECO:0000256" key="6">
    <source>
        <dbReference type="ARBA" id="ARBA00022692"/>
    </source>
</evidence>
<accession>A0A930Y8Y6</accession>
<comment type="similarity">
    <text evidence="3">Belongs to the CitM (TC 2.A.11) transporter family.</text>
</comment>
<feature type="transmembrane region" description="Helical" evidence="10">
    <location>
        <begin position="276"/>
        <end position="298"/>
    </location>
</feature>
<dbReference type="InterPro" id="IPR004680">
    <property type="entry name" value="Cit_transptr-like_dom"/>
</dbReference>
<feature type="transmembrane region" description="Helical" evidence="10">
    <location>
        <begin position="98"/>
        <end position="126"/>
    </location>
</feature>
<dbReference type="GO" id="GO:0015105">
    <property type="term" value="F:arsenite transmembrane transporter activity"/>
    <property type="evidence" value="ECO:0007669"/>
    <property type="project" value="InterPro"/>
</dbReference>
<feature type="domain" description="Citrate transporter-like" evidence="11">
    <location>
        <begin position="26"/>
        <end position="346"/>
    </location>
</feature>
<feature type="transmembrane region" description="Helical" evidence="10">
    <location>
        <begin position="217"/>
        <end position="236"/>
    </location>
</feature>
<comment type="similarity">
    <text evidence="2">Belongs to the ArsB family.</text>
</comment>
<organism evidence="12 13">
    <name type="scientific">Nocardioides acrostichi</name>
    <dbReference type="NCBI Taxonomy" id="2784339"/>
    <lineage>
        <taxon>Bacteria</taxon>
        <taxon>Bacillati</taxon>
        <taxon>Actinomycetota</taxon>
        <taxon>Actinomycetes</taxon>
        <taxon>Propionibacteriales</taxon>
        <taxon>Nocardioidaceae</taxon>
        <taxon>Nocardioides</taxon>
    </lineage>
</organism>
<name>A0A930Y8Y6_9ACTN</name>
<feature type="transmembrane region" description="Helical" evidence="10">
    <location>
        <begin position="349"/>
        <end position="372"/>
    </location>
</feature>
<keyword evidence="13" id="KW-1185">Reference proteome</keyword>
<reference evidence="12" key="1">
    <citation type="submission" date="2020-11" db="EMBL/GenBank/DDBJ databases">
        <title>Nocardioides sp. CBS4Y-1, whole genome shotgun sequence.</title>
        <authorList>
            <person name="Tuo L."/>
        </authorList>
    </citation>
    <scope>NUCLEOTIDE SEQUENCE</scope>
    <source>
        <strain evidence="12">CBS4Y-1</strain>
    </source>
</reference>
<dbReference type="EMBL" id="JADIVZ010000013">
    <property type="protein sequence ID" value="MBF4163597.1"/>
    <property type="molecule type" value="Genomic_DNA"/>
</dbReference>
<feature type="transmembrane region" description="Helical" evidence="10">
    <location>
        <begin position="29"/>
        <end position="46"/>
    </location>
</feature>
<evidence type="ECO:0000256" key="9">
    <source>
        <dbReference type="ARBA" id="ARBA00023136"/>
    </source>
</evidence>
<evidence type="ECO:0000256" key="10">
    <source>
        <dbReference type="SAM" id="Phobius"/>
    </source>
</evidence>
<dbReference type="PANTHER" id="PTHR43302:SF5">
    <property type="entry name" value="TRANSPORTER ARSB-RELATED"/>
    <property type="match status" value="1"/>
</dbReference>
<feature type="transmembrane region" description="Helical" evidence="10">
    <location>
        <begin position="310"/>
        <end position="337"/>
    </location>
</feature>
<comment type="subcellular location">
    <subcellularLocation>
        <location evidence="1">Cell membrane</location>
        <topology evidence="1">Multi-pass membrane protein</topology>
    </subcellularLocation>
</comment>
<evidence type="ECO:0000259" key="11">
    <source>
        <dbReference type="Pfam" id="PF03600"/>
    </source>
</evidence>
<dbReference type="GO" id="GO:0046685">
    <property type="term" value="P:response to arsenic-containing substance"/>
    <property type="evidence" value="ECO:0007669"/>
    <property type="project" value="UniProtKB-KW"/>
</dbReference>
<evidence type="ECO:0000256" key="7">
    <source>
        <dbReference type="ARBA" id="ARBA00022849"/>
    </source>
</evidence>
<gene>
    <name evidence="12" type="ORF">ISG29_18085</name>
</gene>
<dbReference type="InterPro" id="IPR000802">
    <property type="entry name" value="Arsenical_pump_ArsB"/>
</dbReference>
<sequence length="417" mass="41796">MPDLVGGLALLALLIAAWRGPRASVEAVVAVAASAAVLGVGLIDPATAFEAVDRLAPVLVFLAAVLVVAEVCARAGVFEAAATLLRGGSGPRLLLSTLLLAAVVTAVLSLDATVVLVTPVVVAAAVARGARPGPVAWACLRMANSASLLLPVSNLTNLLAARSLDLTFLGFARAMAPVWLVVVAAEWAIMRLQLRADLVAPPDTAAPRSVRTAPPGGVVAVPVATVIVMLVLFAALSPLGVAPAWVAAPAAVGLAAWAATRGLLRPVEAAHATQPSFVLFVFGLGVVVAALVDGGLGTAVERLLPSSTGLLGLLVVAAVATALANLVTNLSATLLLVPLVAPLGTDAVLAALVGLGAGAGLTYSGSLANLLWRRGLSRGLRPGTEPPDVARLTRFHALSLVSTPVVVVVGVITLHVT</sequence>
<evidence type="ECO:0000256" key="2">
    <source>
        <dbReference type="ARBA" id="ARBA00006433"/>
    </source>
</evidence>
<keyword evidence="8 10" id="KW-1133">Transmembrane helix</keyword>
<keyword evidence="4" id="KW-0813">Transport</keyword>
<evidence type="ECO:0000256" key="1">
    <source>
        <dbReference type="ARBA" id="ARBA00004651"/>
    </source>
</evidence>
<dbReference type="PRINTS" id="PR00758">
    <property type="entry name" value="ARSENICPUMP"/>
</dbReference>
<proteinExistence type="inferred from homology"/>
<dbReference type="Pfam" id="PF03600">
    <property type="entry name" value="CitMHS"/>
    <property type="match status" value="1"/>
</dbReference>
<protein>
    <submittedName>
        <fullName evidence="12">Arsenic transporter</fullName>
    </submittedName>
</protein>
<keyword evidence="7" id="KW-0059">Arsenical resistance</keyword>
<evidence type="ECO:0000313" key="12">
    <source>
        <dbReference type="EMBL" id="MBF4163597.1"/>
    </source>
</evidence>
<dbReference type="Proteomes" id="UP000656804">
    <property type="component" value="Unassembled WGS sequence"/>
</dbReference>
<evidence type="ECO:0000313" key="13">
    <source>
        <dbReference type="Proteomes" id="UP000656804"/>
    </source>
</evidence>
<dbReference type="GO" id="GO:0005886">
    <property type="term" value="C:plasma membrane"/>
    <property type="evidence" value="ECO:0007669"/>
    <property type="project" value="UniProtKB-SubCell"/>
</dbReference>
<feature type="transmembrane region" description="Helical" evidence="10">
    <location>
        <begin position="242"/>
        <end position="264"/>
    </location>
</feature>
<dbReference type="AlphaFoldDB" id="A0A930Y8Y6"/>
<keyword evidence="5" id="KW-1003">Cell membrane</keyword>
<evidence type="ECO:0000256" key="5">
    <source>
        <dbReference type="ARBA" id="ARBA00022475"/>
    </source>
</evidence>
<dbReference type="RefSeq" id="WP_194504856.1">
    <property type="nucleotide sequence ID" value="NZ_JADIVZ010000013.1"/>
</dbReference>